<evidence type="ECO:0000256" key="1">
    <source>
        <dbReference type="SAM" id="MobiDB-lite"/>
    </source>
</evidence>
<sequence length="1654" mass="188954">MDTKMKFKKSLPPLVEGKIHGYLKFVIDEVIWSKKNFGEIRIFLSWWGETDRTEFRPADITKDIIRSEEETTEVYAIRTNINLFEEYIKNCESVELLVVSKETNIIIGTSQITDLLEILDCKPYFRYVPIVSNHENKIGEIHVSMKLEYMTKAFSMQLKTHKCGKEQGTDNTLVSTSNNFKNQDYLISDRCTVNKKIKPEENDTYKSILKLKRTEFQESVNKLSNEVADRLVAQIVTRAQRLRGDLFKETYDEDEFSFSDNSINNGFQTRVSAKNKEKLYECVLCKDMMSSIECKTCALKSTTLHPSLTDLASSSLKTFRYDNKSTTNNTSSSKMNSLIEDALSEKRLCIDSKDAELFDFATYIRINVDSFTLSPAGYRRVKSSSLSHNDNIFSSATYFVQYDMIFDHMKENDKKESKPVRICSKKQANHVVYFNHNSVYRISKLKYYTALQIKFKIFVRHVNKRSLIELGNATINLNEIIKNKSWKFAQHLNILNKEIKTGELNVIIELGSDSNHYERQYINSMSVKENIPILDTSESLSEAKNKGSKNITKNQSTTDNEVLTISDGIVNFPITDSNSVITKCVSQSTTESIDDKKTDIKHDKNRIQDKVLLHGLIYVVEGKELSELNTYLICRAFWREDKTKSQVCNNTKNPFYQFCQLVPLIYDSDLLKRIKDNYIIIEVYSRNNNIDNLLGLTKLSVHQLYVAYRDPRVLPYLLLSKYPVVSVDGWVPIIDPVTGQSSGQLFALVALGTAEQITLLKKSRNLQTMSATSQILHLDKFSDFTNYLQNTPRIHAFIKDETELYISNSKTQECQTDISTVKEFKFNEKSQEKASNLGHSILQNTVDHLTQVLNVNKIKIDQAIQTEINFEEKQQSNTRQICSNELNFNNSSDDSDNNSVKHNLYLPTETYRSVGVGAEYNEETDQHPKSNHSNTTFESSTINHVENESTNSTYNQTMFRAIVEIECALHLPKVEKINETVEPSTYVSFQAIKSDHTKASNSYMITNMFPHSCNPKWNWKCDTALPTELLLHDKKRLILKIWRILDTDNSMEINLEKDIVIGFSAIDLSVLISGFPTVSGWFHIMDFTGKCNGQIKICITPLANLSLFGKPMTLLSATRLPICSMSQLNLVPFHTHMYETHSHDIEQTKTSNISSTVTQEEEKSEHSENQLNDPITHIDFEDVSMSFLSLSLKQKLTELDEITKRLESRLRDVTNTAFEDDLENEFELNEQSSDNENNDCKITTPILSIATRDYNSRICHNPSTTENENQNTSNETSIQNFLSQTYISYNNAVSCEIMKSDSSKILNSYSKRNLSNDNSEIQQSEHLVHNSRPLDNTFTDYPERGAKAHINYLLDKLSLQFPTQTCLTKTIPMEKNITNVLTHLPSSNNLQGSNKYNQEHKTSILCNQMDDIHELTIQNSENPINNCTTKSEVDTYDKNSSEISMHSQTANKVSKVIREELIAEENSNTSKCDELTTYLVTSNIRHMDLNNICNPLLYQHLVPDLHYSHTPLEEETIKQLDNRYSKVFNKSISNRLNRIHSSVETNLSLANAERFKTIPSGVSENIDNSINLTVLHNTNYNDLLASNSTESTTTISINNSIIKSIDSEVIENGDSVSSETSLLVLSRQAPDGGNPIEDNKNPLITQQEDEILHS</sequence>
<dbReference type="PANTHER" id="PTHR21254">
    <property type="entry name" value="C2 DOMAIN-CONTAINING PROTEIN 3"/>
    <property type="match status" value="1"/>
</dbReference>
<dbReference type="RefSeq" id="XP_033356056.1">
    <property type="nucleotide sequence ID" value="XM_033500165.1"/>
</dbReference>
<dbReference type="Pfam" id="PF00168">
    <property type="entry name" value="C2"/>
    <property type="match status" value="1"/>
</dbReference>
<dbReference type="PROSITE" id="PS50004">
    <property type="entry name" value="C2"/>
    <property type="match status" value="1"/>
</dbReference>
<dbReference type="GO" id="GO:0005814">
    <property type="term" value="C:centriole"/>
    <property type="evidence" value="ECO:0007669"/>
    <property type="project" value="TreeGrafter"/>
</dbReference>
<reference evidence="4" key="1">
    <citation type="submission" date="2025-08" db="UniProtKB">
        <authorList>
            <consortium name="RefSeq"/>
        </authorList>
    </citation>
    <scope>IDENTIFICATION</scope>
    <source>
        <tissue evidence="4">Muscle</tissue>
    </source>
</reference>
<evidence type="ECO:0000259" key="2">
    <source>
        <dbReference type="PROSITE" id="PS50004"/>
    </source>
</evidence>
<organism evidence="3 4">
    <name type="scientific">Bombus vosnesenskii</name>
    <dbReference type="NCBI Taxonomy" id="207650"/>
    <lineage>
        <taxon>Eukaryota</taxon>
        <taxon>Metazoa</taxon>
        <taxon>Ecdysozoa</taxon>
        <taxon>Arthropoda</taxon>
        <taxon>Hexapoda</taxon>
        <taxon>Insecta</taxon>
        <taxon>Pterygota</taxon>
        <taxon>Neoptera</taxon>
        <taxon>Endopterygota</taxon>
        <taxon>Hymenoptera</taxon>
        <taxon>Apocrita</taxon>
        <taxon>Aculeata</taxon>
        <taxon>Apoidea</taxon>
        <taxon>Anthophila</taxon>
        <taxon>Apidae</taxon>
        <taxon>Bombus</taxon>
        <taxon>Pyrobombus</taxon>
    </lineage>
</organism>
<dbReference type="Proteomes" id="UP000504631">
    <property type="component" value="Unplaced"/>
</dbReference>
<dbReference type="KEGG" id="bvk:117236841"/>
<feature type="region of interest" description="Disordered" evidence="1">
    <location>
        <begin position="1144"/>
        <end position="1169"/>
    </location>
</feature>
<feature type="domain" description="C2" evidence="2">
    <location>
        <begin position="944"/>
        <end position="1082"/>
    </location>
</feature>
<dbReference type="Pfam" id="PF25339">
    <property type="entry name" value="C2_C2CD3_N"/>
    <property type="match status" value="1"/>
</dbReference>
<feature type="region of interest" description="Disordered" evidence="1">
    <location>
        <begin position="1627"/>
        <end position="1654"/>
    </location>
</feature>
<dbReference type="InterPro" id="IPR000008">
    <property type="entry name" value="C2_dom"/>
</dbReference>
<dbReference type="GO" id="GO:0061511">
    <property type="term" value="P:centriole elongation"/>
    <property type="evidence" value="ECO:0007669"/>
    <property type="project" value="TreeGrafter"/>
</dbReference>
<feature type="compositionally biased region" description="Polar residues" evidence="1">
    <location>
        <begin position="1148"/>
        <end position="1158"/>
    </location>
</feature>
<dbReference type="GeneID" id="117236841"/>
<dbReference type="GO" id="GO:0060271">
    <property type="term" value="P:cilium assembly"/>
    <property type="evidence" value="ECO:0007669"/>
    <property type="project" value="TreeGrafter"/>
</dbReference>
<evidence type="ECO:0000313" key="4">
    <source>
        <dbReference type="RefSeq" id="XP_033356056.1"/>
    </source>
</evidence>
<feature type="compositionally biased region" description="Polar residues" evidence="1">
    <location>
        <begin position="931"/>
        <end position="949"/>
    </location>
</feature>
<keyword evidence="3" id="KW-1185">Reference proteome</keyword>
<dbReference type="GO" id="GO:0071539">
    <property type="term" value="P:protein localization to centrosome"/>
    <property type="evidence" value="ECO:0007669"/>
    <property type="project" value="TreeGrafter"/>
</dbReference>
<dbReference type="PANTHER" id="PTHR21254:SF1">
    <property type="entry name" value="C2 DOMAIN-CONTAINING PROTEIN 3"/>
    <property type="match status" value="1"/>
</dbReference>
<protein>
    <submittedName>
        <fullName evidence="4">C2 domain-containing protein 3 isoform X1</fullName>
    </submittedName>
</protein>
<dbReference type="SUPFAM" id="SSF49562">
    <property type="entry name" value="C2 domain (Calcium/lipid-binding domain, CaLB)"/>
    <property type="match status" value="2"/>
</dbReference>
<dbReference type="SMART" id="SM00239">
    <property type="entry name" value="C2"/>
    <property type="match status" value="2"/>
</dbReference>
<dbReference type="GO" id="GO:0034451">
    <property type="term" value="C:centriolar satellite"/>
    <property type="evidence" value="ECO:0007669"/>
    <property type="project" value="TreeGrafter"/>
</dbReference>
<gene>
    <name evidence="4" type="primary">LOC117236841</name>
</gene>
<dbReference type="InterPro" id="IPR035892">
    <property type="entry name" value="C2_domain_sf"/>
</dbReference>
<proteinExistence type="predicted"/>
<name>A0A6J3KV92_9HYME</name>
<feature type="region of interest" description="Disordered" evidence="1">
    <location>
        <begin position="922"/>
        <end position="949"/>
    </location>
</feature>
<evidence type="ECO:0000313" key="3">
    <source>
        <dbReference type="Proteomes" id="UP000504631"/>
    </source>
</evidence>
<accession>A0A6J3KV92</accession>
<dbReference type="InterPro" id="IPR057537">
    <property type="entry name" value="C2_C2CD3_N"/>
</dbReference>